<organism evidence="1 2">
    <name type="scientific">Naganishia onofrii</name>
    <dbReference type="NCBI Taxonomy" id="1851511"/>
    <lineage>
        <taxon>Eukaryota</taxon>
        <taxon>Fungi</taxon>
        <taxon>Dikarya</taxon>
        <taxon>Basidiomycota</taxon>
        <taxon>Agaricomycotina</taxon>
        <taxon>Tremellomycetes</taxon>
        <taxon>Filobasidiales</taxon>
        <taxon>Filobasidiaceae</taxon>
        <taxon>Naganishia</taxon>
    </lineage>
</organism>
<dbReference type="EMBL" id="JASBWV010000004">
    <property type="protein sequence ID" value="KAJ9126797.1"/>
    <property type="molecule type" value="Genomic_DNA"/>
</dbReference>
<sequence>MEAVTTTSAIIPTQLENDNAPQIDVDSETEGKRERWAKSSSPLSQYDDGAKGERSGQVASDEEDAEGYPQRQPYGEDVDEDMDMDTDEDFNGKGFDDMDIVEDEEDEEQDNQNQERPADRVSESTTQPHHTPSSQRNHSPDDYTPRREKRMERYIAGSDHEDGDENNYDDDADERHSSVTSSTIPLTSLDDSPNQRHGATERRADDERHHHLVTSSSSEVLQRQSHLGNNIVESSTLSSLSEAHEVPPRSTDIVSHHDEDLTDLSESEGEDGNEDEEADEDDNEDPEEDDRDENGETGEEEDEDVEEDEENGDEQHDVTRKRQAATNPISREKPGRTSQSPSLSPPSSVISLHQHNDEQNPSVNDGKIDGIPLGPHQNMTLTSTNGDEAKSPNKTLKLTLKLSRSPPDATSKDDVTEMPKQEQKPRSDNDNQDAEQSDAVSSAQKSNPAPTSHGRKPSIFGSNTVEDEQQQEQDDVEHENGDLSEDEDEPAGKKKVRRETAVASHNKPTAIEEESTEYSDAEEADAQKPQAKPSAKAKPTLIKASNQNTSSQTTSHPLDRPPSTLSSAPSQPTLEALAALLKIEIKFAALRDQLYIERMNEITKEEEMVTNGTHRSLMYLHNILEARHDNLLRLADLRQKEFEVEAVRVRDWDKKTCMSWWNDSKDQLIKHEYESNARKRRRIEKDKHDFDMPKPVPKPLPPKTVTAQDRQARAFDWNAGPSITPLNTHEISNDLLAMGIGNRVPYRNVHVPALAGMVPAQINLAPYGRNQALIPTVNGGRMPYPGEEMLLSDNVNGLGHLDPSQHRQASSHHHHHHHHHHHPVPPATGPSHRAQQPPRQHQPYSSGVPIMDQTIYGQAQAQARREGRQIPTSMDAFDAGRRRDRVPEDMDAGTNGVISGPGNHRGEKHRRQLAEHSGDFGSTDGPTTKKRKTGSDGYQLQASANPSRSLLDVKVEMAESGVDPRLTATAAAGSLIHHRSASPQHTANARRELALPNPPIGSVPGMPASSQGFNHPPSSAFGAPQPVSENNTQISSSNLSAGPQQQPATGQPTSLTGPAGSISQQQQPTTGSWGYRFPSGATPGMPSAENRNRFLAGMATARN</sequence>
<proteinExistence type="predicted"/>
<name>A0ACC2XVW1_9TREE</name>
<evidence type="ECO:0000313" key="1">
    <source>
        <dbReference type="EMBL" id="KAJ9126797.1"/>
    </source>
</evidence>
<gene>
    <name evidence="1" type="ORF">QFC24_001829</name>
</gene>
<dbReference type="Proteomes" id="UP001234202">
    <property type="component" value="Unassembled WGS sequence"/>
</dbReference>
<comment type="caution">
    <text evidence="1">The sequence shown here is derived from an EMBL/GenBank/DDBJ whole genome shotgun (WGS) entry which is preliminary data.</text>
</comment>
<evidence type="ECO:0000313" key="2">
    <source>
        <dbReference type="Proteomes" id="UP001234202"/>
    </source>
</evidence>
<accession>A0ACC2XVW1</accession>
<reference evidence="1" key="1">
    <citation type="submission" date="2023-04" db="EMBL/GenBank/DDBJ databases">
        <title>Draft Genome sequencing of Naganishia species isolated from polar environments using Oxford Nanopore Technology.</title>
        <authorList>
            <person name="Leo P."/>
            <person name="Venkateswaran K."/>
        </authorList>
    </citation>
    <scope>NUCLEOTIDE SEQUENCE</scope>
    <source>
        <strain evidence="1">DBVPG 5303</strain>
    </source>
</reference>
<protein>
    <submittedName>
        <fullName evidence="1">Uncharacterized protein</fullName>
    </submittedName>
</protein>
<keyword evidence="2" id="KW-1185">Reference proteome</keyword>